<sequence>MMRDSENNFPDGQFKSRYISVGGAMIHYIESGTHDPPILLLHGIPTHSYIWRKVIPHLSPHARTIAVDMIGFGRSDKPLDITYDLPTYTRFLEEFIAALDLDNLTIVGMDLGLIVGLNYAMNHKEKIRSLVIFEGFFQPMNIAYKNLPLFNRFSLWLMKNQRISRHMILDDGLHMVEQMMNTATLRKLTQDEISIYQEPFRDGEVRRKVWFEGVGPRAIKQTSDHPGDLVDLINRYSEKLSKSKIPKLLIYGEPGMVVSKKTAESARTSIPNLVTRFIGKGKHFLPEDEPDALGKAIAEFYLGLPDT</sequence>
<evidence type="ECO:0000313" key="3">
    <source>
        <dbReference type="Proteomes" id="UP000245657"/>
    </source>
</evidence>
<dbReference type="InterPro" id="IPR029058">
    <property type="entry name" value="AB_hydrolase_fold"/>
</dbReference>
<dbReference type="InterPro" id="IPR000073">
    <property type="entry name" value="AB_hydrolase_1"/>
</dbReference>
<dbReference type="GO" id="GO:0003824">
    <property type="term" value="F:catalytic activity"/>
    <property type="evidence" value="ECO:0007669"/>
    <property type="project" value="InterPro"/>
</dbReference>
<accession>A0A2V2N0K4</accession>
<evidence type="ECO:0000259" key="1">
    <source>
        <dbReference type="Pfam" id="PF00561"/>
    </source>
</evidence>
<gene>
    <name evidence="2" type="ORF">DK846_00530</name>
</gene>
<dbReference type="GO" id="GO:0016020">
    <property type="term" value="C:membrane"/>
    <property type="evidence" value="ECO:0007669"/>
    <property type="project" value="TreeGrafter"/>
</dbReference>
<feature type="domain" description="AB hydrolase-1" evidence="1">
    <location>
        <begin position="36"/>
        <end position="290"/>
    </location>
</feature>
<name>A0A2V2N0K4_9EURY</name>
<dbReference type="InterPro" id="IPR050266">
    <property type="entry name" value="AB_hydrolase_sf"/>
</dbReference>
<dbReference type="SUPFAM" id="SSF53474">
    <property type="entry name" value="alpha/beta-Hydrolases"/>
    <property type="match status" value="1"/>
</dbReference>
<dbReference type="PRINTS" id="PR00111">
    <property type="entry name" value="ABHYDROLASE"/>
</dbReference>
<dbReference type="NCBIfam" id="NF002938">
    <property type="entry name" value="PRK03592.1"/>
    <property type="match status" value="1"/>
</dbReference>
<reference evidence="2 3" key="1">
    <citation type="submission" date="2018-05" db="EMBL/GenBank/DDBJ databases">
        <title>Draft genome of Methanospirillum lacunae Ki8-1.</title>
        <authorList>
            <person name="Dueholm M.S."/>
            <person name="Nielsen P.H."/>
            <person name="Bakmann L.F."/>
            <person name="Otzen D.E."/>
        </authorList>
    </citation>
    <scope>NUCLEOTIDE SEQUENCE [LARGE SCALE GENOMIC DNA]</scope>
    <source>
        <strain evidence="2 3">Ki8-1</strain>
    </source>
</reference>
<dbReference type="Pfam" id="PF00561">
    <property type="entry name" value="Abhydrolase_1"/>
    <property type="match status" value="1"/>
</dbReference>
<proteinExistence type="predicted"/>
<dbReference type="InterPro" id="IPR000639">
    <property type="entry name" value="Epox_hydrolase-like"/>
</dbReference>
<dbReference type="Proteomes" id="UP000245657">
    <property type="component" value="Unassembled WGS sequence"/>
</dbReference>
<dbReference type="AlphaFoldDB" id="A0A2V2N0K4"/>
<evidence type="ECO:0000313" key="2">
    <source>
        <dbReference type="EMBL" id="PWR73692.1"/>
    </source>
</evidence>
<dbReference type="PANTHER" id="PTHR43798:SF33">
    <property type="entry name" value="HYDROLASE, PUTATIVE (AFU_ORTHOLOGUE AFUA_2G14860)-RELATED"/>
    <property type="match status" value="1"/>
</dbReference>
<dbReference type="GeneID" id="97549009"/>
<dbReference type="PRINTS" id="PR00412">
    <property type="entry name" value="EPOXHYDRLASE"/>
</dbReference>
<dbReference type="RefSeq" id="WP_109966973.1">
    <property type="nucleotide sequence ID" value="NZ_CP176093.1"/>
</dbReference>
<dbReference type="Gene3D" id="3.40.50.1820">
    <property type="entry name" value="alpha/beta hydrolase"/>
    <property type="match status" value="1"/>
</dbReference>
<dbReference type="EMBL" id="QGMY01000002">
    <property type="protein sequence ID" value="PWR73692.1"/>
    <property type="molecule type" value="Genomic_DNA"/>
</dbReference>
<dbReference type="PANTHER" id="PTHR43798">
    <property type="entry name" value="MONOACYLGLYCEROL LIPASE"/>
    <property type="match status" value="1"/>
</dbReference>
<comment type="caution">
    <text evidence="2">The sequence shown here is derived from an EMBL/GenBank/DDBJ whole genome shotgun (WGS) entry which is preliminary data.</text>
</comment>
<protein>
    <submittedName>
        <fullName evidence="2">Haloalkane dehalogenase</fullName>
    </submittedName>
</protein>
<keyword evidence="3" id="KW-1185">Reference proteome</keyword>
<organism evidence="2 3">
    <name type="scientific">Methanospirillum lacunae</name>
    <dbReference type="NCBI Taxonomy" id="668570"/>
    <lineage>
        <taxon>Archaea</taxon>
        <taxon>Methanobacteriati</taxon>
        <taxon>Methanobacteriota</taxon>
        <taxon>Stenosarchaea group</taxon>
        <taxon>Methanomicrobia</taxon>
        <taxon>Methanomicrobiales</taxon>
        <taxon>Methanospirillaceae</taxon>
        <taxon>Methanospirillum</taxon>
    </lineage>
</organism>